<dbReference type="RefSeq" id="WP_301677467.1">
    <property type="nucleotide sequence ID" value="NZ_VCYI01000008.1"/>
</dbReference>
<dbReference type="PANTHER" id="PTHR30591">
    <property type="entry name" value="RECBCD ENZYME SUBUNIT RECC"/>
    <property type="match status" value="1"/>
</dbReference>
<dbReference type="SUPFAM" id="SSF52980">
    <property type="entry name" value="Restriction endonuclease-like"/>
    <property type="match status" value="1"/>
</dbReference>
<dbReference type="Proteomes" id="UP001168423">
    <property type="component" value="Unassembled WGS sequence"/>
</dbReference>
<keyword evidence="9" id="KW-0234">DNA repair</keyword>
<keyword evidence="2" id="KW-0547">Nucleotide-binding</keyword>
<feature type="domain" description="UvrD-like helicase C-terminal" evidence="10">
    <location>
        <begin position="254"/>
        <end position="537"/>
    </location>
</feature>
<evidence type="ECO:0000256" key="4">
    <source>
        <dbReference type="ARBA" id="ARBA00022801"/>
    </source>
</evidence>
<keyword evidence="5" id="KW-0347">Helicase</keyword>
<evidence type="ECO:0000256" key="6">
    <source>
        <dbReference type="ARBA" id="ARBA00022839"/>
    </source>
</evidence>
<protein>
    <submittedName>
        <fullName evidence="11">PD-(D/E)XK nuclease family protein</fullName>
    </submittedName>
</protein>
<dbReference type="Pfam" id="PF12705">
    <property type="entry name" value="PDDEXK_1"/>
    <property type="match status" value="1"/>
</dbReference>
<keyword evidence="6" id="KW-0269">Exonuclease</keyword>
<evidence type="ECO:0000256" key="8">
    <source>
        <dbReference type="ARBA" id="ARBA00023125"/>
    </source>
</evidence>
<accession>A0ABT8M1G7</accession>
<dbReference type="InterPro" id="IPR014017">
    <property type="entry name" value="DNA_helicase_UvrD-like_C"/>
</dbReference>
<gene>
    <name evidence="11" type="ORF">FGW20_07455</name>
</gene>
<dbReference type="Gene3D" id="3.40.50.300">
    <property type="entry name" value="P-loop containing nucleotide triphosphate hydrolases"/>
    <property type="match status" value="2"/>
</dbReference>
<evidence type="ECO:0000256" key="9">
    <source>
        <dbReference type="ARBA" id="ARBA00023204"/>
    </source>
</evidence>
<keyword evidence="12" id="KW-1185">Reference proteome</keyword>
<dbReference type="InterPro" id="IPR011604">
    <property type="entry name" value="PDDEXK-like_dom_sf"/>
</dbReference>
<reference evidence="11" key="1">
    <citation type="submission" date="2019-05" db="EMBL/GenBank/DDBJ databases">
        <title>Isolation and characterization of methanogens from the cold seep sediment at Four-Way Closure Ridge.</title>
        <authorList>
            <person name="You Y.-T."/>
            <person name="Chen S.-C."/>
            <person name="Zhang W.-L."/>
            <person name="Lai M.-C."/>
        </authorList>
    </citation>
    <scope>NUCLEOTIDE SEQUENCE</scope>
    <source>
        <strain evidence="11">FWC-SCC3</strain>
    </source>
</reference>
<evidence type="ECO:0000313" key="12">
    <source>
        <dbReference type="Proteomes" id="UP001168423"/>
    </source>
</evidence>
<evidence type="ECO:0000313" key="11">
    <source>
        <dbReference type="EMBL" id="MDN7012879.1"/>
    </source>
</evidence>
<evidence type="ECO:0000256" key="3">
    <source>
        <dbReference type="ARBA" id="ARBA00022763"/>
    </source>
</evidence>
<keyword evidence="3" id="KW-0227">DNA damage</keyword>
<evidence type="ECO:0000259" key="10">
    <source>
        <dbReference type="PROSITE" id="PS51217"/>
    </source>
</evidence>
<dbReference type="Gene3D" id="3.90.320.10">
    <property type="match status" value="1"/>
</dbReference>
<proteinExistence type="predicted"/>
<dbReference type="PROSITE" id="PS51217">
    <property type="entry name" value="UVRD_HELICASE_CTER"/>
    <property type="match status" value="1"/>
</dbReference>
<keyword evidence="1" id="KW-0540">Nuclease</keyword>
<evidence type="ECO:0000256" key="5">
    <source>
        <dbReference type="ARBA" id="ARBA00022806"/>
    </source>
</evidence>
<keyword evidence="7" id="KW-0067">ATP-binding</keyword>
<comment type="caution">
    <text evidence="11">The sequence shown here is derived from an EMBL/GenBank/DDBJ whole genome shotgun (WGS) entry which is preliminary data.</text>
</comment>
<keyword evidence="8" id="KW-0238">DNA-binding</keyword>
<keyword evidence="4" id="KW-0378">Hydrolase</keyword>
<evidence type="ECO:0000256" key="1">
    <source>
        <dbReference type="ARBA" id="ARBA00022722"/>
    </source>
</evidence>
<evidence type="ECO:0000256" key="7">
    <source>
        <dbReference type="ARBA" id="ARBA00022840"/>
    </source>
</evidence>
<dbReference type="SUPFAM" id="SSF52540">
    <property type="entry name" value="P-loop containing nucleoside triphosphate hydrolases"/>
    <property type="match status" value="1"/>
</dbReference>
<evidence type="ECO:0000256" key="2">
    <source>
        <dbReference type="ARBA" id="ARBA00022741"/>
    </source>
</evidence>
<dbReference type="EMBL" id="VCYI01000008">
    <property type="protein sequence ID" value="MDN7012879.1"/>
    <property type="molecule type" value="Genomic_DNA"/>
</dbReference>
<sequence length="1050" mass="115860">MSPAVLYRQLPGEGLEAFIAEFRKVAARDPFGTVFIVPTSHLAREIVRRLGEEGAPVVADTVTTLSGFARKIFLDRATSETLISGTESRLILTRLLASGRYPLLSGTGAINELATLFEVILMRKVNYPAALGDLATAKCVEIARLFDAYRRFLDEHDLVDESTLFARVVRMLSDTGWFRTVYIYGLFEPMPRAGGSHHLCPLRTVFVYGLFEPMPLERDLLFALRESAEEFHYSIPYDGNPAVFADDGEWLLPDTVISGDAPDTRRSRLAAQFSRSEPVDCGGCVRLAERRDRLDEVRAIAQEIRDLVAADVRPDEIAVAFPDFASVLPYVEEVFPDFGIPYAASDGLPLSASPLVRALLDIAAVPAHGYRRADVVALVTSPYLPVTCGCELDLLSREARITAGHWDERLTVLARAVEEERERPDIPELVKSRLAAKAASIESARDTIRMLFADLSALEGTKTIADHTAAYRSLLERWQAPVMPENGDPDLLDDEARVLGEFIDIIAAFERFARLLPDAEISLAEFSSLLEQVAGETRTAGRRNNGGVWVVGVREVAHLAIPYLFIGNLVEGVMPRLTTRLPFTTDAETRRLGTRSREDILREERYYFTAALLSGRSGVYLSYPATDGATPVIGSGFVDAVREVFSPETWGSGDFPDSGLAAARRAGALLARRETPDRMPPGLSVREAVRRLNIENYHRRAGYDSPYDGMLGDDPTIVAALAERFGDGAVFSPTALETYGDCPFRFYLERVLGLAPLPEADPDLTAQERGALVHRIAYRFYSGWTCDGNGPVTGACYADALRRLLEAGREETDRFAFETPAWVADKEHLLGSPAAGKGLLERFLQHETEVAASRFVPHAFEVSFGLPLVPGEVDAISTPDAVAIPLGTETIRLRGRVDRVDVLPEGRFIITDYKTGSSHIRLKDIEAGRALQLPLYLLAVERLTGMEGVAGTYYTLRRGEVTNKPVFWDAGLKDCFACFPASQRSSVEDVREVVKTALAWTQRYLSRIRAGCFPPRSDTRSCPPYCGFKTVCRFDALRLLNAEVIPDGTD</sequence>
<organism evidence="11 12">
    <name type="scientific">Methanoculleus methanifontis</name>
    <dbReference type="NCBI Taxonomy" id="2584086"/>
    <lineage>
        <taxon>Archaea</taxon>
        <taxon>Methanobacteriati</taxon>
        <taxon>Methanobacteriota</taxon>
        <taxon>Stenosarchaea group</taxon>
        <taxon>Methanomicrobia</taxon>
        <taxon>Methanomicrobiales</taxon>
        <taxon>Methanomicrobiaceae</taxon>
        <taxon>Methanoculleus</taxon>
    </lineage>
</organism>
<name>A0ABT8M1G7_9EURY</name>
<dbReference type="InterPro" id="IPR027417">
    <property type="entry name" value="P-loop_NTPase"/>
</dbReference>
<dbReference type="InterPro" id="IPR038726">
    <property type="entry name" value="PDDEXK_AddAB-type"/>
</dbReference>
<dbReference type="PANTHER" id="PTHR30591:SF1">
    <property type="entry name" value="RECBCD ENZYME SUBUNIT RECC"/>
    <property type="match status" value="1"/>
</dbReference>
<dbReference type="InterPro" id="IPR011335">
    <property type="entry name" value="Restrct_endonuc-II-like"/>
</dbReference>